<gene>
    <name evidence="3" type="ORF">D7V93_18050</name>
</gene>
<evidence type="ECO:0000313" key="3">
    <source>
        <dbReference type="EMBL" id="RKH57736.1"/>
    </source>
</evidence>
<proteinExistence type="predicted"/>
<keyword evidence="2" id="KW-0732">Signal</keyword>
<dbReference type="EMBL" id="RAWB01000174">
    <property type="protein sequence ID" value="RKH57736.1"/>
    <property type="molecule type" value="Genomic_DNA"/>
</dbReference>
<sequence length="107" mass="11012">MAGIMSKFLRFLLAAIAVVTLAPVASARAEPCETACTCATPCSMACTHEQGGVINCARWGGDCIGACFSPEPTASVAVREEGPEDATSAQVCSEEHQDQESSASVES</sequence>
<reference evidence="4" key="1">
    <citation type="submission" date="2018-09" db="EMBL/GenBank/DDBJ databases">
        <authorList>
            <person name="Livingstone P.G."/>
            <person name="Whitworth D.E."/>
        </authorList>
    </citation>
    <scope>NUCLEOTIDE SEQUENCE [LARGE SCALE GENOMIC DNA]</scope>
    <source>
        <strain evidence="4">CA051B</strain>
    </source>
</reference>
<organism evidence="3 4">
    <name type="scientific">Corallococcus llansteffanensis</name>
    <dbReference type="NCBI Taxonomy" id="2316731"/>
    <lineage>
        <taxon>Bacteria</taxon>
        <taxon>Pseudomonadati</taxon>
        <taxon>Myxococcota</taxon>
        <taxon>Myxococcia</taxon>
        <taxon>Myxococcales</taxon>
        <taxon>Cystobacterineae</taxon>
        <taxon>Myxococcaceae</taxon>
        <taxon>Corallococcus</taxon>
    </lineage>
</organism>
<keyword evidence="4" id="KW-1185">Reference proteome</keyword>
<protein>
    <submittedName>
        <fullName evidence="3">Uncharacterized protein</fullName>
    </submittedName>
</protein>
<feature type="region of interest" description="Disordered" evidence="1">
    <location>
        <begin position="77"/>
        <end position="107"/>
    </location>
</feature>
<dbReference type="AlphaFoldDB" id="A0A3A8PMZ2"/>
<feature type="signal peptide" evidence="2">
    <location>
        <begin position="1"/>
        <end position="27"/>
    </location>
</feature>
<accession>A0A3A8PMZ2</accession>
<evidence type="ECO:0000256" key="2">
    <source>
        <dbReference type="SAM" id="SignalP"/>
    </source>
</evidence>
<evidence type="ECO:0000256" key="1">
    <source>
        <dbReference type="SAM" id="MobiDB-lite"/>
    </source>
</evidence>
<name>A0A3A8PMZ2_9BACT</name>
<dbReference type="Proteomes" id="UP000272888">
    <property type="component" value="Unassembled WGS sequence"/>
</dbReference>
<comment type="caution">
    <text evidence="3">The sequence shown here is derived from an EMBL/GenBank/DDBJ whole genome shotgun (WGS) entry which is preliminary data.</text>
</comment>
<evidence type="ECO:0000313" key="4">
    <source>
        <dbReference type="Proteomes" id="UP000272888"/>
    </source>
</evidence>
<feature type="chain" id="PRO_5017359850" evidence="2">
    <location>
        <begin position="28"/>
        <end position="107"/>
    </location>
</feature>